<name>A0AA96ZUS2_9EURY</name>
<dbReference type="Gene3D" id="3.40.830.10">
    <property type="entry name" value="LigB-like"/>
    <property type="match status" value="1"/>
</dbReference>
<accession>A0AA96ZUS2</accession>
<gene>
    <name evidence="1" type="ORF">MsAc7_16320</name>
</gene>
<protein>
    <recommendedName>
        <fullName evidence="3">AmmeMemoRadiSam system protein B</fullName>
    </recommendedName>
</protein>
<sequence length="65" mass="6758">MTLRKPTVSGLFYDANPNGLTKEVDAALAAAQKEVTSSDKTFGAISPHAGYIFSGKVSALAIESL</sequence>
<dbReference type="Proteomes" id="UP001303587">
    <property type="component" value="Chromosome"/>
</dbReference>
<dbReference type="InterPro" id="IPR002737">
    <property type="entry name" value="MEMO1_fam"/>
</dbReference>
<organism evidence="1 2">
    <name type="scientific">Methanolapillus millepedarum</name>
    <dbReference type="NCBI Taxonomy" id="3028296"/>
    <lineage>
        <taxon>Archaea</taxon>
        <taxon>Methanobacteriati</taxon>
        <taxon>Methanobacteriota</taxon>
        <taxon>Stenosarchaea group</taxon>
        <taxon>Methanomicrobia</taxon>
        <taxon>Methanosarcinales</taxon>
        <taxon>Methanosarcinaceae</taxon>
        <taxon>Methanolapillus</taxon>
    </lineage>
</organism>
<evidence type="ECO:0000313" key="1">
    <source>
        <dbReference type="EMBL" id="WNY26060.1"/>
    </source>
</evidence>
<evidence type="ECO:0008006" key="3">
    <source>
        <dbReference type="Google" id="ProtNLM"/>
    </source>
</evidence>
<dbReference type="Pfam" id="PF01875">
    <property type="entry name" value="Memo"/>
    <property type="match status" value="1"/>
</dbReference>
<evidence type="ECO:0000313" key="2">
    <source>
        <dbReference type="Proteomes" id="UP001303587"/>
    </source>
</evidence>
<dbReference type="EMBL" id="CP131060">
    <property type="protein sequence ID" value="WNY26060.1"/>
    <property type="molecule type" value="Genomic_DNA"/>
</dbReference>
<proteinExistence type="predicted"/>
<dbReference type="AlphaFoldDB" id="A0AA96ZUS2"/>
<reference evidence="1 2" key="1">
    <citation type="submission" date="2023-07" db="EMBL/GenBank/DDBJ databases">
        <title>Closed genoem sequence of Methanosarcinaceae archaeon Ac7.</title>
        <authorList>
            <person name="Poehlein A."/>
            <person name="Protasov E."/>
            <person name="Platt K."/>
            <person name="Reeh H."/>
            <person name="Daniel R."/>
            <person name="Brune A."/>
        </authorList>
    </citation>
    <scope>NUCLEOTIDE SEQUENCE [LARGE SCALE GENOMIC DNA]</scope>
    <source>
        <strain evidence="1 2">Ac7</strain>
    </source>
</reference>
<dbReference type="NCBIfam" id="TIGR04336">
    <property type="entry name" value="AmmeMemoSam_B"/>
    <property type="match status" value="1"/>
</dbReference>
<keyword evidence="2" id="KW-1185">Reference proteome</keyword>